<accession>A0A7H0LPK7</accession>
<proteinExistence type="predicted"/>
<dbReference type="Proteomes" id="UP000516148">
    <property type="component" value="Chromosome"/>
</dbReference>
<dbReference type="EMBL" id="CP061038">
    <property type="protein sequence ID" value="QNQ11610.1"/>
    <property type="molecule type" value="Genomic_DNA"/>
</dbReference>
<dbReference type="AlphaFoldDB" id="A0A7H0LPK7"/>
<keyword evidence="3" id="KW-1185">Reference proteome</keyword>
<sequence>MALYFVSLPERSLMLWPRVLTTILLFVGVIGLIADIKSARIFGVFGIIISWIVMLLLALPDLSQSTTRLEVYLRGMLITGAAIVWMSLYLMAGTKALNIQEFSEHD</sequence>
<feature type="transmembrane region" description="Helical" evidence="1">
    <location>
        <begin position="15"/>
        <end position="34"/>
    </location>
</feature>
<name>A0A7H0LPK7_9SPHN</name>
<keyword evidence="1" id="KW-0472">Membrane</keyword>
<evidence type="ECO:0000256" key="1">
    <source>
        <dbReference type="SAM" id="Phobius"/>
    </source>
</evidence>
<gene>
    <name evidence="2" type="ORF">H3Z74_11010</name>
</gene>
<feature type="transmembrane region" description="Helical" evidence="1">
    <location>
        <begin position="41"/>
        <end position="59"/>
    </location>
</feature>
<evidence type="ECO:0000313" key="2">
    <source>
        <dbReference type="EMBL" id="QNQ11610.1"/>
    </source>
</evidence>
<reference evidence="2 3" key="1">
    <citation type="submission" date="2020-09" db="EMBL/GenBank/DDBJ databases">
        <title>Sphingomonas sp., a new species isolated from pork steak.</title>
        <authorList>
            <person name="Heidler von Heilborn D."/>
        </authorList>
    </citation>
    <scope>NUCLEOTIDE SEQUENCE [LARGE SCALE GENOMIC DNA]</scope>
    <source>
        <strain evidence="3">S8-3T</strain>
    </source>
</reference>
<feature type="transmembrane region" description="Helical" evidence="1">
    <location>
        <begin position="71"/>
        <end position="92"/>
    </location>
</feature>
<keyword evidence="1" id="KW-1133">Transmembrane helix</keyword>
<dbReference type="RefSeq" id="WP_187763915.1">
    <property type="nucleotide sequence ID" value="NZ_CP061038.1"/>
</dbReference>
<organism evidence="2 3">
    <name type="scientific">Sphingomonas alpina</name>
    <dbReference type="NCBI Taxonomy" id="653931"/>
    <lineage>
        <taxon>Bacteria</taxon>
        <taxon>Pseudomonadati</taxon>
        <taxon>Pseudomonadota</taxon>
        <taxon>Alphaproteobacteria</taxon>
        <taxon>Sphingomonadales</taxon>
        <taxon>Sphingomonadaceae</taxon>
        <taxon>Sphingomonas</taxon>
    </lineage>
</organism>
<protein>
    <submittedName>
        <fullName evidence="2">Uncharacterized protein</fullName>
    </submittedName>
</protein>
<evidence type="ECO:0000313" key="3">
    <source>
        <dbReference type="Proteomes" id="UP000516148"/>
    </source>
</evidence>
<dbReference type="KEGG" id="spap:H3Z74_11010"/>
<keyword evidence="1" id="KW-0812">Transmembrane</keyword>